<keyword evidence="1" id="KW-0472">Membrane</keyword>
<feature type="transmembrane region" description="Helical" evidence="1">
    <location>
        <begin position="7"/>
        <end position="28"/>
    </location>
</feature>
<reference evidence="3" key="1">
    <citation type="journal article" date="2012" name="G3 (Bethesda)">
        <title>Pichia sorbitophila, an interspecies yeast hybrid reveals early steps of genome resolution following polyploidization.</title>
        <authorList>
            <person name="Leh Louis V."/>
            <person name="Despons L."/>
            <person name="Friedrich A."/>
            <person name="Martin T."/>
            <person name="Durrens P."/>
            <person name="Casaregola S."/>
            <person name="Neuveglise C."/>
            <person name="Fairhead C."/>
            <person name="Marck C."/>
            <person name="Cruz J.A."/>
            <person name="Straub M.L."/>
            <person name="Kugler V."/>
            <person name="Sacerdot C."/>
            <person name="Uzunov Z."/>
            <person name="Thierry A."/>
            <person name="Weiss S."/>
            <person name="Bleykasten C."/>
            <person name="De Montigny J."/>
            <person name="Jacques N."/>
            <person name="Jung P."/>
            <person name="Lemaire M."/>
            <person name="Mallet S."/>
            <person name="Morel G."/>
            <person name="Richard G.F."/>
            <person name="Sarkar A."/>
            <person name="Savel G."/>
            <person name="Schacherer J."/>
            <person name="Seret M.L."/>
            <person name="Talla E."/>
            <person name="Samson G."/>
            <person name="Jubin C."/>
            <person name="Poulain J."/>
            <person name="Vacherie B."/>
            <person name="Barbe V."/>
            <person name="Pelletier E."/>
            <person name="Sherman D.J."/>
            <person name="Westhof E."/>
            <person name="Weissenbach J."/>
            <person name="Baret P.V."/>
            <person name="Wincker P."/>
            <person name="Gaillardin C."/>
            <person name="Dujon B."/>
            <person name="Souciet J.L."/>
        </authorList>
    </citation>
    <scope>NUCLEOTIDE SEQUENCE [LARGE SCALE GENOMIC DNA]</scope>
    <source>
        <strain evidence="3">CBS 270.75 / DBVPG 7215 / KCTC 17166 / NRRL Y-17582</strain>
    </source>
</reference>
<dbReference type="HOGENOM" id="CLU_023952_1_0_1"/>
<evidence type="ECO:0000256" key="1">
    <source>
        <dbReference type="SAM" id="Phobius"/>
    </source>
</evidence>
<evidence type="ECO:0008006" key="4">
    <source>
        <dbReference type="Google" id="ProtNLM"/>
    </source>
</evidence>
<dbReference type="EMBL" id="CP002498">
    <property type="protein sequence ID" value="AET38292.1"/>
    <property type="molecule type" value="Genomic_DNA"/>
</dbReference>
<proteinExistence type="predicted"/>
<evidence type="ECO:0000313" key="3">
    <source>
        <dbReference type="Proteomes" id="UP000006790"/>
    </source>
</evidence>
<organism evidence="2 3">
    <name type="scientific">Eremothecium cymbalariae (strain CBS 270.75 / DBVPG 7215 / KCTC 17166 / NRRL Y-17582)</name>
    <name type="common">Yeast</name>
    <dbReference type="NCBI Taxonomy" id="931890"/>
    <lineage>
        <taxon>Eukaryota</taxon>
        <taxon>Fungi</taxon>
        <taxon>Dikarya</taxon>
        <taxon>Ascomycota</taxon>
        <taxon>Saccharomycotina</taxon>
        <taxon>Saccharomycetes</taxon>
        <taxon>Saccharomycetales</taxon>
        <taxon>Saccharomycetaceae</taxon>
        <taxon>Eremothecium</taxon>
    </lineage>
</organism>
<dbReference type="GeneID" id="11471931"/>
<name>G8JQF9_ERECY</name>
<protein>
    <recommendedName>
        <fullName evidence="4">Outer spore wall assembly protein SHE10</fullName>
    </recommendedName>
</protein>
<dbReference type="OrthoDB" id="3260408at2759"/>
<gene>
    <name evidence="2" type="ordered locus">Ecym_2576</name>
</gene>
<keyword evidence="3" id="KW-1185">Reference proteome</keyword>
<evidence type="ECO:0000313" key="2">
    <source>
        <dbReference type="EMBL" id="AET38292.1"/>
    </source>
</evidence>
<accession>G8JQF9</accession>
<dbReference type="RefSeq" id="XP_003645109.1">
    <property type="nucleotide sequence ID" value="XM_003645061.1"/>
</dbReference>
<keyword evidence="1" id="KW-1133">Transmembrane helix</keyword>
<dbReference type="eggNOG" id="ENOG502QT2T">
    <property type="taxonomic scope" value="Eukaryota"/>
</dbReference>
<dbReference type="KEGG" id="erc:Ecym_2576"/>
<dbReference type="STRING" id="931890.G8JQF9"/>
<dbReference type="FunCoup" id="G8JQF9">
    <property type="interactions" value="22"/>
</dbReference>
<sequence>MRAVTRIVVYGVAMALAIQYYCSSYGPFPGQVGQLCKYTNPGRYTPVINEMFPDLKTWYDQRVGKHVELVKVEVPRQMRPVMQKYRRYSEKYLTPTVRRGKEFGSLVIARAQESGNVAVSKVIFKARVYHAYVLSQLQRLWYFIVSRYDILSVEFQNLMDSWGYSGNANVDVNHDAAEERLVSTKTSDLANSTNLGDEILGNGFEADEETVYVTSTITATVTLEEELATMKTPESEDLNISLKDMVQEEFQAWQQAIERKANDAISAFTDEVNDYEAEQLTSVTPVFKHILADIAMKSKDYFRKINRAIQEINCTMEIDPETNETIWFDQKGTQLKEYITRPLMRQLFTEANDVLSNITDTIRANLRDVVDTVNNEVDVIREEHLEVYEEWGDVMISEWSKRMAYIDVIDHETESADERMSNWKQFLKLKKRVIKTRDILMEHPVKFVELEKFLTEIQTTLRFITQENSEYLYILRSKANIAFQEREKRDRAGEKREQEELQTALKQKLATEVTVDGIIVLDNYTSEHSVHKSTIDLRRSKTASSPDILAVDYNETISETLVNPQTVEA</sequence>
<dbReference type="Proteomes" id="UP000006790">
    <property type="component" value="Chromosome 2"/>
</dbReference>
<dbReference type="InParanoid" id="G8JQF9"/>
<dbReference type="AlphaFoldDB" id="G8JQF9"/>
<keyword evidence="1" id="KW-0812">Transmembrane</keyword>